<proteinExistence type="predicted"/>
<dbReference type="AlphaFoldDB" id="A0A182MMF9"/>
<feature type="compositionally biased region" description="Polar residues" evidence="1">
    <location>
        <begin position="23"/>
        <end position="32"/>
    </location>
</feature>
<dbReference type="EnsemblMetazoa" id="ACUA021808-RA">
    <property type="protein sequence ID" value="ACUA021808-PA"/>
    <property type="gene ID" value="ACUA021808"/>
</dbReference>
<evidence type="ECO:0000313" key="3">
    <source>
        <dbReference type="Proteomes" id="UP000075883"/>
    </source>
</evidence>
<reference evidence="2" key="2">
    <citation type="submission" date="2020-05" db="UniProtKB">
        <authorList>
            <consortium name="EnsemblMetazoa"/>
        </authorList>
    </citation>
    <scope>IDENTIFICATION</scope>
    <source>
        <strain evidence="2">A-37</strain>
    </source>
</reference>
<protein>
    <submittedName>
        <fullName evidence="2">Uncharacterized protein</fullName>
    </submittedName>
</protein>
<keyword evidence="3" id="KW-1185">Reference proteome</keyword>
<organism evidence="2 3">
    <name type="scientific">Anopheles culicifacies</name>
    <dbReference type="NCBI Taxonomy" id="139723"/>
    <lineage>
        <taxon>Eukaryota</taxon>
        <taxon>Metazoa</taxon>
        <taxon>Ecdysozoa</taxon>
        <taxon>Arthropoda</taxon>
        <taxon>Hexapoda</taxon>
        <taxon>Insecta</taxon>
        <taxon>Pterygota</taxon>
        <taxon>Neoptera</taxon>
        <taxon>Endopterygota</taxon>
        <taxon>Diptera</taxon>
        <taxon>Nematocera</taxon>
        <taxon>Culicoidea</taxon>
        <taxon>Culicidae</taxon>
        <taxon>Anophelinae</taxon>
        <taxon>Anopheles</taxon>
        <taxon>culicifacies species complex</taxon>
    </lineage>
</organism>
<evidence type="ECO:0000313" key="2">
    <source>
        <dbReference type="EnsemblMetazoa" id="ACUA021808-PA"/>
    </source>
</evidence>
<feature type="region of interest" description="Disordered" evidence="1">
    <location>
        <begin position="1"/>
        <end position="35"/>
    </location>
</feature>
<reference evidence="3" key="1">
    <citation type="submission" date="2013-09" db="EMBL/GenBank/DDBJ databases">
        <title>The Genome Sequence of Anopheles culicifacies species A.</title>
        <authorList>
            <consortium name="The Broad Institute Genomics Platform"/>
            <person name="Neafsey D.E."/>
            <person name="Besansky N."/>
            <person name="Howell P."/>
            <person name="Walton C."/>
            <person name="Young S.K."/>
            <person name="Zeng Q."/>
            <person name="Gargeya S."/>
            <person name="Fitzgerald M."/>
            <person name="Haas B."/>
            <person name="Abouelleil A."/>
            <person name="Allen A.W."/>
            <person name="Alvarado L."/>
            <person name="Arachchi H.M."/>
            <person name="Berlin A.M."/>
            <person name="Chapman S.B."/>
            <person name="Gainer-Dewar J."/>
            <person name="Goldberg J."/>
            <person name="Griggs A."/>
            <person name="Gujja S."/>
            <person name="Hansen M."/>
            <person name="Howarth C."/>
            <person name="Imamovic A."/>
            <person name="Ireland A."/>
            <person name="Larimer J."/>
            <person name="McCowan C."/>
            <person name="Murphy C."/>
            <person name="Pearson M."/>
            <person name="Poon T.W."/>
            <person name="Priest M."/>
            <person name="Roberts A."/>
            <person name="Saif S."/>
            <person name="Shea T."/>
            <person name="Sisk P."/>
            <person name="Sykes S."/>
            <person name="Wortman J."/>
            <person name="Nusbaum C."/>
            <person name="Birren B."/>
        </authorList>
    </citation>
    <scope>NUCLEOTIDE SEQUENCE [LARGE SCALE GENOMIC DNA]</scope>
    <source>
        <strain evidence="3">A-37</strain>
    </source>
</reference>
<evidence type="ECO:0000256" key="1">
    <source>
        <dbReference type="SAM" id="MobiDB-lite"/>
    </source>
</evidence>
<dbReference type="EMBL" id="AXCM01011306">
    <property type="status" value="NOT_ANNOTATED_CDS"/>
    <property type="molecule type" value="Genomic_DNA"/>
</dbReference>
<dbReference type="VEuPathDB" id="VectorBase:ACUA021808"/>
<name>A0A182MMF9_9DIPT</name>
<accession>A0A182MMF9</accession>
<sequence>MDICSFQDKSPMRPSDFARDQANEQQQKQQPIDGSRLGSEWYRACLSGVDARLLASEFWTVASGFWFASLGCACASYASLQLQHCRAAAVRRCYTMGMGIFFRCREKC</sequence>
<dbReference type="Proteomes" id="UP000075883">
    <property type="component" value="Unassembled WGS sequence"/>
</dbReference>